<keyword evidence="3" id="KW-0813">Transport</keyword>
<organism evidence="5 6">
    <name type="scientific">Pristionchus pacificus</name>
    <name type="common">Parasitic nematode worm</name>
    <dbReference type="NCBI Taxonomy" id="54126"/>
    <lineage>
        <taxon>Eukaryota</taxon>
        <taxon>Metazoa</taxon>
        <taxon>Ecdysozoa</taxon>
        <taxon>Nematoda</taxon>
        <taxon>Chromadorea</taxon>
        <taxon>Rhabditida</taxon>
        <taxon>Rhabditina</taxon>
        <taxon>Diplogasteromorpha</taxon>
        <taxon>Diplogasteroidea</taxon>
        <taxon>Neodiplogasteridae</taxon>
        <taxon>Pristionchus</taxon>
    </lineage>
</organism>
<dbReference type="CDD" id="cd15847">
    <property type="entry name" value="SNARE_syntaxin7_like"/>
    <property type="match status" value="1"/>
</dbReference>
<gene>
    <name evidence="5" type="primary">WBGene00281849</name>
</gene>
<dbReference type="GO" id="GO:0006906">
    <property type="term" value="P:vesicle fusion"/>
    <property type="evidence" value="ECO:0000318"/>
    <property type="project" value="GO_Central"/>
</dbReference>
<protein>
    <submittedName>
        <fullName evidence="5">Syx-7</fullName>
    </submittedName>
</protein>
<dbReference type="InterPro" id="IPR010989">
    <property type="entry name" value="SNARE"/>
</dbReference>
<dbReference type="InterPro" id="IPR045242">
    <property type="entry name" value="Syntaxin"/>
</dbReference>
<evidence type="ECO:0000313" key="6">
    <source>
        <dbReference type="Proteomes" id="UP000005239"/>
    </source>
</evidence>
<evidence type="ECO:0000313" key="5">
    <source>
        <dbReference type="EnsemblMetazoa" id="PPA43480.1"/>
    </source>
</evidence>
<dbReference type="PROSITE" id="PS00914">
    <property type="entry name" value="SYNTAXIN"/>
    <property type="match status" value="1"/>
</dbReference>
<dbReference type="PROSITE" id="PS50192">
    <property type="entry name" value="T_SNARE"/>
    <property type="match status" value="1"/>
</dbReference>
<dbReference type="Pfam" id="PF05739">
    <property type="entry name" value="SNARE"/>
    <property type="match status" value="1"/>
</dbReference>
<dbReference type="GO" id="GO:0000149">
    <property type="term" value="F:SNARE binding"/>
    <property type="evidence" value="ECO:0000318"/>
    <property type="project" value="GO_Central"/>
</dbReference>
<dbReference type="Gene3D" id="1.20.5.110">
    <property type="match status" value="1"/>
</dbReference>
<keyword evidence="6" id="KW-1185">Reference proteome</keyword>
<reference evidence="5" key="2">
    <citation type="submission" date="2022-06" db="UniProtKB">
        <authorList>
            <consortium name="EnsemblMetazoa"/>
        </authorList>
    </citation>
    <scope>IDENTIFICATION</scope>
    <source>
        <strain evidence="5">PS312</strain>
    </source>
</reference>
<dbReference type="GO" id="GO:0012505">
    <property type="term" value="C:endomembrane system"/>
    <property type="evidence" value="ECO:0000318"/>
    <property type="project" value="GO_Central"/>
</dbReference>
<evidence type="ECO:0000256" key="3">
    <source>
        <dbReference type="ARBA" id="ARBA00022448"/>
    </source>
</evidence>
<comment type="subcellular location">
    <subcellularLocation>
        <location evidence="1">Membrane</location>
        <topology evidence="1">Single-pass type IV membrane protein</topology>
    </subcellularLocation>
</comment>
<dbReference type="GO" id="GO:0006886">
    <property type="term" value="P:intracellular protein transport"/>
    <property type="evidence" value="ECO:0000318"/>
    <property type="project" value="GO_Central"/>
</dbReference>
<dbReference type="InterPro" id="IPR006012">
    <property type="entry name" value="Syntaxin/epimorphin_CS"/>
</dbReference>
<keyword evidence="4" id="KW-0532">Neurotransmitter transport</keyword>
<dbReference type="GO" id="GO:0048278">
    <property type="term" value="P:vesicle docking"/>
    <property type="evidence" value="ECO:0000318"/>
    <property type="project" value="GO_Central"/>
</dbReference>
<dbReference type="AlphaFoldDB" id="A0A2A6BGQ1"/>
<dbReference type="GO" id="GO:0005484">
    <property type="term" value="F:SNAP receptor activity"/>
    <property type="evidence" value="ECO:0000318"/>
    <property type="project" value="GO_Central"/>
</dbReference>
<dbReference type="SUPFAM" id="SSF47661">
    <property type="entry name" value="t-snare proteins"/>
    <property type="match status" value="1"/>
</dbReference>
<name>A0A2A6BGQ1_PRIPA</name>
<dbReference type="SMART" id="SM00397">
    <property type="entry name" value="t_SNARE"/>
    <property type="match status" value="1"/>
</dbReference>
<dbReference type="EnsemblMetazoa" id="PPA43480.1">
    <property type="protein sequence ID" value="PPA43480.1"/>
    <property type="gene ID" value="WBGene00281849"/>
</dbReference>
<dbReference type="Proteomes" id="UP000005239">
    <property type="component" value="Unassembled WGS sequence"/>
</dbReference>
<evidence type="ECO:0000256" key="1">
    <source>
        <dbReference type="ARBA" id="ARBA00004211"/>
    </source>
</evidence>
<evidence type="ECO:0000256" key="2">
    <source>
        <dbReference type="ARBA" id="ARBA00009063"/>
    </source>
</evidence>
<evidence type="ECO:0000256" key="4">
    <source>
        <dbReference type="ARBA" id="ARBA00022775"/>
    </source>
</evidence>
<proteinExistence type="inferred from homology"/>
<dbReference type="PANTHER" id="PTHR19957">
    <property type="entry name" value="SYNTAXIN"/>
    <property type="match status" value="1"/>
</dbReference>
<dbReference type="Pfam" id="PF14523">
    <property type="entry name" value="Syntaxin_2"/>
    <property type="match status" value="1"/>
</dbReference>
<dbReference type="Gene3D" id="1.20.58.70">
    <property type="match status" value="1"/>
</dbReference>
<dbReference type="OrthoDB" id="364348at2759"/>
<comment type="similarity">
    <text evidence="2">Belongs to the syntaxin family.</text>
</comment>
<dbReference type="GO" id="GO:0006836">
    <property type="term" value="P:neurotransmitter transport"/>
    <property type="evidence" value="ECO:0007669"/>
    <property type="project" value="UniProtKB-KW"/>
</dbReference>
<dbReference type="InterPro" id="IPR000727">
    <property type="entry name" value="T_SNARE_dom"/>
</dbReference>
<dbReference type="GO" id="GO:0008021">
    <property type="term" value="C:synaptic vesicle"/>
    <property type="evidence" value="ECO:0000318"/>
    <property type="project" value="GO_Central"/>
</dbReference>
<reference evidence="6" key="1">
    <citation type="journal article" date="2008" name="Nat. Genet.">
        <title>The Pristionchus pacificus genome provides a unique perspective on nematode lifestyle and parasitism.</title>
        <authorList>
            <person name="Dieterich C."/>
            <person name="Clifton S.W."/>
            <person name="Schuster L.N."/>
            <person name="Chinwalla A."/>
            <person name="Delehaunty K."/>
            <person name="Dinkelacker I."/>
            <person name="Fulton L."/>
            <person name="Fulton R."/>
            <person name="Godfrey J."/>
            <person name="Minx P."/>
            <person name="Mitreva M."/>
            <person name="Roeseler W."/>
            <person name="Tian H."/>
            <person name="Witte H."/>
            <person name="Yang S.P."/>
            <person name="Wilson R.K."/>
            <person name="Sommer R.J."/>
        </authorList>
    </citation>
    <scope>NUCLEOTIDE SEQUENCE [LARGE SCALE GENOMIC DNA]</scope>
    <source>
        <strain evidence="6">PS312</strain>
    </source>
</reference>
<accession>A0A2A6BGQ1</accession>
<dbReference type="GO" id="GO:0031201">
    <property type="term" value="C:SNARE complex"/>
    <property type="evidence" value="ECO:0000318"/>
    <property type="project" value="GO_Central"/>
</dbReference>
<accession>A0A8R1Z1Y7</accession>
<dbReference type="InterPro" id="IPR006011">
    <property type="entry name" value="Syntaxin_N"/>
</dbReference>
<sequence>MSEGEESSTSKSSKLRRNYYTFPSAMDFDRENNADAIVAAVRTSIQKLSGQVRDIEQWAQRLGGDDGERTREHFNELANDANRLAKDTNRQMQQLVQIANTDGEIYRRSRMALLTESEKNESWVIDEVKREFRSIRVQRDRLSDEFMQILNRLQAAQRSAERAQKEGMKRVRYTQEQEEEEAMRRAEAASFDAQRHTQLQRQQQANVREMKERTEALQELERDIADVQTIFTDLARIVHDQGEMVESIEENVDQAQIRVEQGATQLQQAVYYNNAARKKKLMIFVFFCVLLLIIGLTVYFSFN</sequence>
<dbReference type="PANTHER" id="PTHR19957:SF411">
    <property type="entry name" value="LD23667P"/>
    <property type="match status" value="1"/>
</dbReference>